<dbReference type="Proteomes" id="UP000006238">
    <property type="component" value="Unassembled WGS sequence"/>
</dbReference>
<comment type="caution">
    <text evidence="2">The sequence shown here is derived from an EMBL/GenBank/DDBJ whole genome shotgun (WGS) entry which is preliminary data.</text>
</comment>
<proteinExistence type="predicted"/>
<name>D4RZD4_9FIRM</name>
<dbReference type="RefSeq" id="WP_005602607.1">
    <property type="nucleotide sequence ID" value="NZ_GG663523.1"/>
</dbReference>
<keyword evidence="1" id="KW-0472">Membrane</keyword>
<keyword evidence="1" id="KW-1133">Transmembrane helix</keyword>
<dbReference type="AlphaFoldDB" id="D4RZD4"/>
<accession>D4RZD4</accession>
<dbReference type="HOGENOM" id="CLU_1010766_0_0_9"/>
<keyword evidence="1" id="KW-0812">Transmembrane</keyword>
<feature type="transmembrane region" description="Helical" evidence="1">
    <location>
        <begin position="103"/>
        <end position="126"/>
    </location>
</feature>
<feature type="transmembrane region" description="Helical" evidence="1">
    <location>
        <begin position="132"/>
        <end position="153"/>
    </location>
</feature>
<feature type="transmembrane region" description="Helical" evidence="1">
    <location>
        <begin position="60"/>
        <end position="83"/>
    </location>
</feature>
<evidence type="ECO:0000313" key="3">
    <source>
        <dbReference type="Proteomes" id="UP000006238"/>
    </source>
</evidence>
<organism evidence="2 3">
    <name type="scientific">Eshraghiella crossota DSM 2876</name>
    <dbReference type="NCBI Taxonomy" id="511680"/>
    <lineage>
        <taxon>Bacteria</taxon>
        <taxon>Bacillati</taxon>
        <taxon>Bacillota</taxon>
        <taxon>Clostridia</taxon>
        <taxon>Lachnospirales</taxon>
        <taxon>Lachnospiraceae</taxon>
        <taxon>Eshraghiella</taxon>
    </lineage>
</organism>
<evidence type="ECO:0000313" key="2">
    <source>
        <dbReference type="EMBL" id="EFF68678.1"/>
    </source>
</evidence>
<feature type="transmembrane region" description="Helical" evidence="1">
    <location>
        <begin position="165"/>
        <end position="183"/>
    </location>
</feature>
<keyword evidence="3" id="KW-1185">Reference proteome</keyword>
<protein>
    <submittedName>
        <fullName evidence="2">Uncharacterized protein</fullName>
    </submittedName>
</protein>
<evidence type="ECO:0000256" key="1">
    <source>
        <dbReference type="SAM" id="Phobius"/>
    </source>
</evidence>
<reference evidence="2 3" key="1">
    <citation type="submission" date="2010-02" db="EMBL/GenBank/DDBJ databases">
        <authorList>
            <person name="Weinstock G."/>
            <person name="Sodergren E."/>
            <person name="Clifton S."/>
            <person name="Fulton L."/>
            <person name="Fulton B."/>
            <person name="Courtney L."/>
            <person name="Fronick C."/>
            <person name="Harrison M."/>
            <person name="Strong C."/>
            <person name="Farmer C."/>
            <person name="Delahaunty K."/>
            <person name="Markovic C."/>
            <person name="Hall O."/>
            <person name="Minx P."/>
            <person name="Tomlinson C."/>
            <person name="Mitreva M."/>
            <person name="Nelson J."/>
            <person name="Hou S."/>
            <person name="Wollam A."/>
            <person name="Pepin K.H."/>
            <person name="Johnson M."/>
            <person name="Bhonagiri V."/>
            <person name="Zhang X."/>
            <person name="Suruliraj S."/>
            <person name="Warren W."/>
            <person name="Chinwalla A."/>
            <person name="Mardis E.R."/>
            <person name="Wilson R.K."/>
        </authorList>
    </citation>
    <scope>NUCLEOTIDE SEQUENCE [LARGE SCALE GENOMIC DNA]</scope>
    <source>
        <strain evidence="2 3">DSM 2876</strain>
    </source>
</reference>
<dbReference type="EMBL" id="ABWN01000027">
    <property type="protein sequence ID" value="EFF68678.1"/>
    <property type="molecule type" value="Genomic_DNA"/>
</dbReference>
<gene>
    <name evidence="2" type="ORF">BUTYVIB_01200</name>
</gene>
<feature type="transmembrane region" description="Helical" evidence="1">
    <location>
        <begin position="239"/>
        <end position="261"/>
    </location>
</feature>
<sequence length="275" mass="31353">MRQIGKVVALAAFLGLFLGISFFGPSKDMSFSQVVITYAFQYYQFGYTDIVYITTRMLPYLLFLFLFGTYIYKHFCTAGVYVFSRCENRLKWIAKEIAQLFGFCVLFTVLIPLFGMALACMTNHVTFGKADIYIYFYYVAIYALWLFFVTLLANMLAIRFGGMKGFGLVVIGICVCVALLSLWDNKKVFSLTVEDMEAAKRHAIYLKCNPISHLFISWHSSSDEMVSQYINILEINFNLMFSVVVTAVASAITAIVSMIYIKKVDLIIMLGREEN</sequence>
<dbReference type="STRING" id="45851.BHV86_04785"/>
<dbReference type="GeneID" id="98919131"/>